<name>A0A9D2FUK3_9STRE</name>
<dbReference type="Proteomes" id="UP000824058">
    <property type="component" value="Unassembled WGS sequence"/>
</dbReference>
<proteinExistence type="predicted"/>
<comment type="caution">
    <text evidence="2">The sequence shown here is derived from an EMBL/GenBank/DDBJ whole genome shotgun (WGS) entry which is preliminary data.</text>
</comment>
<feature type="transmembrane region" description="Helical" evidence="1">
    <location>
        <begin position="20"/>
        <end position="43"/>
    </location>
</feature>
<organism evidence="2 3">
    <name type="scientific">Candidatus Streptococcus faecavium</name>
    <dbReference type="NCBI Taxonomy" id="2838763"/>
    <lineage>
        <taxon>Bacteria</taxon>
        <taxon>Bacillati</taxon>
        <taxon>Bacillota</taxon>
        <taxon>Bacilli</taxon>
        <taxon>Lactobacillales</taxon>
        <taxon>Streptococcaceae</taxon>
        <taxon>Streptococcus</taxon>
    </lineage>
</organism>
<sequence length="52" mass="5636">MQNLSERSLLLMSIAEVTAIIAIVVSVIFGTLSLVIQIIGLILSNSNHDKKK</sequence>
<reference evidence="2" key="1">
    <citation type="journal article" date="2021" name="PeerJ">
        <title>Extensive microbial diversity within the chicken gut microbiome revealed by metagenomics and culture.</title>
        <authorList>
            <person name="Gilroy R."/>
            <person name="Ravi A."/>
            <person name="Getino M."/>
            <person name="Pursley I."/>
            <person name="Horton D.L."/>
            <person name="Alikhan N.F."/>
            <person name="Baker D."/>
            <person name="Gharbi K."/>
            <person name="Hall N."/>
            <person name="Watson M."/>
            <person name="Adriaenssens E.M."/>
            <person name="Foster-Nyarko E."/>
            <person name="Jarju S."/>
            <person name="Secka A."/>
            <person name="Antonio M."/>
            <person name="Oren A."/>
            <person name="Chaudhuri R.R."/>
            <person name="La Ragione R."/>
            <person name="Hildebrand F."/>
            <person name="Pallen M.J."/>
        </authorList>
    </citation>
    <scope>NUCLEOTIDE SEQUENCE</scope>
    <source>
        <strain evidence="2">ChiBcolR9-63</strain>
    </source>
</reference>
<keyword evidence="1" id="KW-0472">Membrane</keyword>
<reference evidence="2" key="2">
    <citation type="submission" date="2021-04" db="EMBL/GenBank/DDBJ databases">
        <authorList>
            <person name="Gilroy R."/>
        </authorList>
    </citation>
    <scope>NUCLEOTIDE SEQUENCE</scope>
    <source>
        <strain evidence="2">ChiBcolR9-63</strain>
    </source>
</reference>
<keyword evidence="1" id="KW-1133">Transmembrane helix</keyword>
<accession>A0A9D2FUK3</accession>
<gene>
    <name evidence="2" type="ORF">H9965_00675</name>
</gene>
<evidence type="ECO:0000313" key="2">
    <source>
        <dbReference type="EMBL" id="HIZ66991.1"/>
    </source>
</evidence>
<evidence type="ECO:0000313" key="3">
    <source>
        <dbReference type="Proteomes" id="UP000824058"/>
    </source>
</evidence>
<dbReference type="EMBL" id="DXBD01000006">
    <property type="protein sequence ID" value="HIZ66991.1"/>
    <property type="molecule type" value="Genomic_DNA"/>
</dbReference>
<dbReference type="AlphaFoldDB" id="A0A9D2FUK3"/>
<keyword evidence="1" id="KW-0812">Transmembrane</keyword>
<protein>
    <submittedName>
        <fullName evidence="2">Uncharacterized protein</fullName>
    </submittedName>
</protein>
<evidence type="ECO:0000256" key="1">
    <source>
        <dbReference type="SAM" id="Phobius"/>
    </source>
</evidence>